<protein>
    <submittedName>
        <fullName evidence="1">Transcription factor RcaD</fullName>
    </submittedName>
</protein>
<comment type="caution">
    <text evidence="1">The sequence shown here is derived from an EMBL/GenBank/DDBJ whole genome shotgun (WGS) entry which is preliminary data.</text>
</comment>
<accession>A0A0V7ZQB9</accession>
<sequence length="306" mass="34529">METNDHLKFILKLLGCKNYRSRLSASAFNSFKNKNKICQDLGDRELIDYTREIGSAKILPAGQALLKLDLAELPIKDKELKVLKRIDQASGAITPGQIKISSLRTHRRDAILKSLSEKGLIEVETKVKRQRAEVWLTERGVEYLRDDYNPHKGNNPVISLDLLNNYLRFLRKTLSVKPVPEDTSESLNSESLNSASLTSTTLNSQSLVPDSAAKKVTDISDEEILQTIQNLDREIGTENYLPIFHLREKLQPPLSREQLDKALYRLQGNDQIDFSTLQEANAYTPEQINTGIPQNVGGPLFFISLN</sequence>
<dbReference type="EMBL" id="LMTZ01000002">
    <property type="protein sequence ID" value="KST70175.1"/>
    <property type="molecule type" value="Genomic_DNA"/>
</dbReference>
<dbReference type="OrthoDB" id="423570at2"/>
<organism evidence="1 3">
    <name type="scientific">Mastigocoleus testarum BC008</name>
    <dbReference type="NCBI Taxonomy" id="371196"/>
    <lineage>
        <taxon>Bacteria</taxon>
        <taxon>Bacillati</taxon>
        <taxon>Cyanobacteriota</taxon>
        <taxon>Cyanophyceae</taxon>
        <taxon>Nostocales</taxon>
        <taxon>Hapalosiphonaceae</taxon>
        <taxon>Mastigocoleus</taxon>
    </lineage>
</organism>
<evidence type="ECO:0000313" key="3">
    <source>
        <dbReference type="Proteomes" id="UP000053372"/>
    </source>
</evidence>
<dbReference type="AlphaFoldDB" id="A0A0V7ZQB9"/>
<proteinExistence type="predicted"/>
<name>A0A0V7ZQB9_9CYAN</name>
<evidence type="ECO:0000313" key="1">
    <source>
        <dbReference type="EMBL" id="KST66837.1"/>
    </source>
</evidence>
<dbReference type="Proteomes" id="UP000053372">
    <property type="component" value="Unassembled WGS sequence"/>
</dbReference>
<dbReference type="EMBL" id="LMTZ01000093">
    <property type="protein sequence ID" value="KST66837.1"/>
    <property type="molecule type" value="Genomic_DNA"/>
</dbReference>
<evidence type="ECO:0000313" key="2">
    <source>
        <dbReference type="EMBL" id="KST70175.1"/>
    </source>
</evidence>
<keyword evidence="3" id="KW-1185">Reference proteome</keyword>
<reference evidence="1 3" key="1">
    <citation type="journal article" date="2015" name="Genome Announc.">
        <title>Draft Genome of the Euendolithic (true boring) Cyanobacterium Mastigocoleus testarum strain BC008.</title>
        <authorList>
            <person name="Guida B.S."/>
            <person name="Garcia-Pichel F."/>
        </authorList>
    </citation>
    <scope>NUCLEOTIDE SEQUENCE [LARGE SCALE GENOMIC DNA]</scope>
    <source>
        <strain evidence="1 3">BC008</strain>
    </source>
</reference>
<dbReference type="RefSeq" id="WP_027845299.1">
    <property type="nucleotide sequence ID" value="NZ_LMTZ01000002.1"/>
</dbReference>
<gene>
    <name evidence="1" type="ORF">BC008_26990</name>
    <name evidence="2" type="ORF">BC008_36595</name>
</gene>